<feature type="compositionally biased region" description="Polar residues" evidence="1">
    <location>
        <begin position="160"/>
        <end position="170"/>
    </location>
</feature>
<proteinExistence type="predicted"/>
<evidence type="ECO:0000313" key="3">
    <source>
        <dbReference type="Proteomes" id="UP000749559"/>
    </source>
</evidence>
<dbReference type="AlphaFoldDB" id="A0A8J1T6P9"/>
<reference evidence="2" key="1">
    <citation type="submission" date="2022-03" db="EMBL/GenBank/DDBJ databases">
        <authorList>
            <person name="Martin C."/>
        </authorList>
    </citation>
    <scope>NUCLEOTIDE SEQUENCE</scope>
</reference>
<evidence type="ECO:0000256" key="1">
    <source>
        <dbReference type="SAM" id="MobiDB-lite"/>
    </source>
</evidence>
<feature type="compositionally biased region" description="Acidic residues" evidence="1">
    <location>
        <begin position="141"/>
        <end position="156"/>
    </location>
</feature>
<evidence type="ECO:0000313" key="2">
    <source>
        <dbReference type="EMBL" id="CAH1784649.1"/>
    </source>
</evidence>
<keyword evidence="3" id="KW-1185">Reference proteome</keyword>
<dbReference type="Proteomes" id="UP000749559">
    <property type="component" value="Unassembled WGS sequence"/>
</dbReference>
<name>A0A8J1T6P9_OWEFU</name>
<sequence length="207" mass="23648">MPKFSIHPLSMSADVDAHSGENIEELKEYKFHRFEPLNDAKRKDVSHFDVETKDSKGLLDRVGSYLGISDNAEMRSWEKSFNSRQMGTRPSKQDNVIKKLNEAISFASLNQLSYDSLMSDDFCAKKIKDTDQWENSSSDSESSDDYFESPYEESENEYSITSDKQQASPNTRDKAFVTSNIKQEKSTGRTSDFFNPMYQSASVCFNV</sequence>
<accession>A0A8J1T6P9</accession>
<dbReference type="EMBL" id="CAIIXF020000005">
    <property type="protein sequence ID" value="CAH1784649.1"/>
    <property type="molecule type" value="Genomic_DNA"/>
</dbReference>
<gene>
    <name evidence="2" type="ORF">OFUS_LOCUS10807</name>
</gene>
<comment type="caution">
    <text evidence="2">The sequence shown here is derived from an EMBL/GenBank/DDBJ whole genome shotgun (WGS) entry which is preliminary data.</text>
</comment>
<protein>
    <submittedName>
        <fullName evidence="2">Uncharacterized protein</fullName>
    </submittedName>
</protein>
<feature type="region of interest" description="Disordered" evidence="1">
    <location>
        <begin position="133"/>
        <end position="190"/>
    </location>
</feature>
<feature type="non-terminal residue" evidence="2">
    <location>
        <position position="207"/>
    </location>
</feature>
<organism evidence="2 3">
    <name type="scientific">Owenia fusiformis</name>
    <name type="common">Polychaete worm</name>
    <dbReference type="NCBI Taxonomy" id="6347"/>
    <lineage>
        <taxon>Eukaryota</taxon>
        <taxon>Metazoa</taxon>
        <taxon>Spiralia</taxon>
        <taxon>Lophotrochozoa</taxon>
        <taxon>Annelida</taxon>
        <taxon>Polychaeta</taxon>
        <taxon>Sedentaria</taxon>
        <taxon>Canalipalpata</taxon>
        <taxon>Sabellida</taxon>
        <taxon>Oweniida</taxon>
        <taxon>Oweniidae</taxon>
        <taxon>Owenia</taxon>
    </lineage>
</organism>